<dbReference type="GO" id="GO:0000272">
    <property type="term" value="P:polysaccharide catabolic process"/>
    <property type="evidence" value="ECO:0007669"/>
    <property type="project" value="InterPro"/>
</dbReference>
<dbReference type="RefSeq" id="WP_084422743.1">
    <property type="nucleotide sequence ID" value="NZ_LWSK01000067.1"/>
</dbReference>
<dbReference type="Pfam" id="PF13583">
    <property type="entry name" value="Reprolysin_4"/>
    <property type="match status" value="1"/>
</dbReference>
<dbReference type="Proteomes" id="UP000322699">
    <property type="component" value="Unassembled WGS sequence"/>
</dbReference>
<evidence type="ECO:0000259" key="2">
    <source>
        <dbReference type="Pfam" id="PF20009"/>
    </source>
</evidence>
<dbReference type="OrthoDB" id="221805at2"/>
<name>A0A5B1CMF7_9BACT</name>
<proteinExistence type="predicted"/>
<dbReference type="Gene3D" id="2.60.40.10">
    <property type="entry name" value="Immunoglobulins"/>
    <property type="match status" value="1"/>
</dbReference>
<accession>A0A5B1CMF7</accession>
<organism evidence="3 4">
    <name type="scientific">Rubripirellula obstinata</name>
    <dbReference type="NCBI Taxonomy" id="406547"/>
    <lineage>
        <taxon>Bacteria</taxon>
        <taxon>Pseudomonadati</taxon>
        <taxon>Planctomycetota</taxon>
        <taxon>Planctomycetia</taxon>
        <taxon>Pirellulales</taxon>
        <taxon>Pirellulaceae</taxon>
        <taxon>Rubripirellula</taxon>
    </lineage>
</organism>
<feature type="region of interest" description="Disordered" evidence="1">
    <location>
        <begin position="1"/>
        <end position="26"/>
    </location>
</feature>
<sequence>MLGIYSRKTSRNQKPRRRRPRNGVPTRRRMMAERLENRLVLSATIGNNLSVGSELQNYRLAISATAEYTSFFGGQAAALAAIESVVDEVNEIFEEELSISFQLVSGTNTIFTNSSTDGFDNGNTSQMLAENTGILNGILGSNSYDIGHAFGTFPSGGSGLAGLGVVGGSFKGAGVSTSADPRGFDWVNLVAHEFAHQFGAEHTFNADAFGAAIGNREADTAYEPGSGTTLMSYAGISADANGSDDLQPRTDRYLHASSFEAIQEHIAANAPPNSITATGNTPPTIVAGSDFTIPAGTPFELTATGFDADVGDTLTYTWEQLDLGPSMSLPISDNGSSPLFRSFSPSTQSNRVFPQLSDLVSGTDTAPIGEVLPTTTRPLNFRATVRDGNNGVNSDDVLVSVVDTGTPFAITTPNTAVNWTGGSTQTITWAVAGTNANGINAANVAIDLSLDGGLTYPLELIASTANDGSHLLTVPNIDAADARLRIRGIGNVFFDISDADFSITSAPNAAGVTIIETGGTTVVNEDGVLGGNDVDQYSIALNTTPTSSLDVTIDADAQTEISTDGITFATSVTLAMANTETQTIFVRGFDDTIEEGVHAGTITHSITASSDPAYPTTTLINPVSVQIADDELQPLIGVDFDTFSGDSPTNWTRSTGFFSDSLSSLIREDGIQTSVGLTLDNFDSVGLNPSEPSVVPSRSPRLEGIDGVRSADRLIQLTWNGLTPGTDYNLYFLTSESFAQNAVQEIVITGGTGDPLPFSQDTTPIGNGLLVNDGISRPDRSLESDAVVAQADANGVISVSVTKTGGRLIDSAYLSAVAIQEIAEGTRGFNVVQSGDSTIVSEVGTQDTLNVSLKSQPTGTVVINLAGSDATEATISPTTLTFNETNWNVDQLVAVSAVDDSEIDGGVGSTVTLSIDASGTTDDSYDQVDTRVVRVVTQDNDVGSLVGVDFESPNGIDSTPTNWTTITNTFSSNDTNLINELGIATAIDLATSIVGGGSTSDSSAPANLPDHSPSLAGLDGNRFASSSINLTWSDLTPGTDYNVWLFAARQVSNQGDHTVTITGITNPAPFVMGVEAAGFGVLMVNGNVADPANNLQADAITATADANGEIVISVTNTSGEDLIGLSGAAIQELGSSIDAFDFGDAPTASLAAQQTGETSFASDYPVSLADNGARHIPVGPTLGQQRDSEADGIASALADEDDNTGVNDEDGVMFGDIVAGANAGINIELQNAGDARVDAWIDFNKDGVWDLSEKILDGVAVNSGLQTLNYTVPSGADSGVTFARVRVSTVGNLLPTGAALDGEVEDYAVTIASISSARIDNVTGTRSEISSIEVVFDSDVNAVPGDFVLINTDNDQRISGIMVSNDGSGVSTLTFEPGPGVISGNNPAVPPTLDNGNYELRFRPTVQDGSDDPIVIDQFFRKYGETDATSESVGLTDFAAFRGAFGGEVGGDNYRSDLDANRDGIIGLTDFAAFRSGFGT</sequence>
<dbReference type="SUPFAM" id="SSF55486">
    <property type="entry name" value="Metalloproteases ('zincins'), catalytic domain"/>
    <property type="match status" value="1"/>
</dbReference>
<feature type="compositionally biased region" description="Basic residues" evidence="1">
    <location>
        <begin position="8"/>
        <end position="26"/>
    </location>
</feature>
<dbReference type="Pfam" id="PF20009">
    <property type="entry name" value="GEVED"/>
    <property type="match status" value="1"/>
</dbReference>
<dbReference type="Gene3D" id="1.10.1330.10">
    <property type="entry name" value="Dockerin domain"/>
    <property type="match status" value="1"/>
</dbReference>
<comment type="caution">
    <text evidence="3">The sequence shown here is derived from an EMBL/GenBank/DDBJ whole genome shotgun (WGS) entry which is preliminary data.</text>
</comment>
<dbReference type="InterPro" id="IPR013783">
    <property type="entry name" value="Ig-like_fold"/>
</dbReference>
<feature type="domain" description="GEVED" evidence="2">
    <location>
        <begin position="1237"/>
        <end position="1310"/>
    </location>
</feature>
<dbReference type="InterPro" id="IPR024079">
    <property type="entry name" value="MetalloPept_cat_dom_sf"/>
</dbReference>
<keyword evidence="4" id="KW-1185">Reference proteome</keyword>
<dbReference type="EMBL" id="VRLW01000001">
    <property type="protein sequence ID" value="KAA1262367.1"/>
    <property type="molecule type" value="Genomic_DNA"/>
</dbReference>
<gene>
    <name evidence="3" type="ORF">LF1_49310</name>
</gene>
<evidence type="ECO:0000313" key="3">
    <source>
        <dbReference type="EMBL" id="KAA1262367.1"/>
    </source>
</evidence>
<reference evidence="3 4" key="1">
    <citation type="submission" date="2019-08" db="EMBL/GenBank/DDBJ databases">
        <title>Deep-cultivation of Planctomycetes and their phenomic and genomic characterization uncovers novel biology.</title>
        <authorList>
            <person name="Wiegand S."/>
            <person name="Jogler M."/>
            <person name="Boedeker C."/>
            <person name="Pinto D."/>
            <person name="Vollmers J."/>
            <person name="Rivas-Marin E."/>
            <person name="Kohn T."/>
            <person name="Peeters S.H."/>
            <person name="Heuer A."/>
            <person name="Rast P."/>
            <person name="Oberbeckmann S."/>
            <person name="Bunk B."/>
            <person name="Jeske O."/>
            <person name="Meyerdierks A."/>
            <person name="Storesund J.E."/>
            <person name="Kallscheuer N."/>
            <person name="Luecker S."/>
            <person name="Lage O.M."/>
            <person name="Pohl T."/>
            <person name="Merkel B.J."/>
            <person name="Hornburger P."/>
            <person name="Mueller R.-W."/>
            <person name="Bruemmer F."/>
            <person name="Labrenz M."/>
            <person name="Spormann A.M."/>
            <person name="Op Den Camp H."/>
            <person name="Overmann J."/>
            <person name="Amann R."/>
            <person name="Jetten M.S.M."/>
            <person name="Mascher T."/>
            <person name="Medema M.H."/>
            <person name="Devos D.P."/>
            <person name="Kaster A.-K."/>
            <person name="Ovreas L."/>
            <person name="Rohde M."/>
            <person name="Galperin M.Y."/>
            <person name="Jogler C."/>
        </authorList>
    </citation>
    <scope>NUCLEOTIDE SEQUENCE [LARGE SCALE GENOMIC DNA]</scope>
    <source>
        <strain evidence="3 4">LF1</strain>
    </source>
</reference>
<dbReference type="InterPro" id="IPR045474">
    <property type="entry name" value="GEVED"/>
</dbReference>
<evidence type="ECO:0000313" key="4">
    <source>
        <dbReference type="Proteomes" id="UP000322699"/>
    </source>
</evidence>
<dbReference type="Gene3D" id="3.40.390.10">
    <property type="entry name" value="Collagenase (Catalytic Domain)"/>
    <property type="match status" value="1"/>
</dbReference>
<dbReference type="GO" id="GO:0008237">
    <property type="term" value="F:metallopeptidase activity"/>
    <property type="evidence" value="ECO:0007669"/>
    <property type="project" value="InterPro"/>
</dbReference>
<protein>
    <submittedName>
        <fullName evidence="3">Ser-Thr-rich glycosyl-phosphatidyl-inositol-anchored membrane family protein</fullName>
    </submittedName>
</protein>
<dbReference type="InterPro" id="IPR036439">
    <property type="entry name" value="Dockerin_dom_sf"/>
</dbReference>
<evidence type="ECO:0000256" key="1">
    <source>
        <dbReference type="SAM" id="MobiDB-lite"/>
    </source>
</evidence>